<feature type="compositionally biased region" description="Basic and acidic residues" evidence="1">
    <location>
        <begin position="262"/>
        <end position="288"/>
    </location>
</feature>
<feature type="compositionally biased region" description="Basic and acidic residues" evidence="1">
    <location>
        <begin position="302"/>
        <end position="337"/>
    </location>
</feature>
<evidence type="ECO:0000313" key="2">
    <source>
        <dbReference type="EMBL" id="PCG73570.1"/>
    </source>
</evidence>
<evidence type="ECO:0000256" key="1">
    <source>
        <dbReference type="SAM" id="MobiDB-lite"/>
    </source>
</evidence>
<dbReference type="AlphaFoldDB" id="A0A2A4JQ84"/>
<sequence length="455" mass="53158">MLADTIRHKTSRETYDIDGFINQLLASRKFDELAEKVADKAAVRIMHVEAAPARLERFSEVNKVNKTTENSQKSYRDQPPRDFEKTDADSIKLRNDNGQDKPGMIDTQAVMMDENTSQSNNLKLKYKYLTRNAYEKKVFSDRGSEKGDQPKRSETSDEKFRDHDTKAEEREEREEHTHQDTSEKKQHSSSKNEFMDENSRWRHDNKQRGDDRSDSESNRKEKSHIKSHDDMDSERNENSKNTHQRDDQDVRRDTIYTQNSRPEFKSIVKNEVHKVDHVDNSTEEEKVESSSAEAEKAEEEPDKSTSDENVTKDNDEVSHSPLRSRDETEPDIDENKITSDNQQEGTAYGYLYRSEEHKEQDEEPKSEEQGTEEHGSEEHKAEAQGTEEQHTAEQNTQEQRDGSEEEKHATSYKPVIRREGNKLYTYVEAPEYQEYHEQMAKMLKEHPINPADFMT</sequence>
<feature type="compositionally biased region" description="Basic and acidic residues" evidence="1">
    <location>
        <begin position="398"/>
        <end position="409"/>
    </location>
</feature>
<feature type="compositionally biased region" description="Basic and acidic residues" evidence="1">
    <location>
        <begin position="366"/>
        <end position="391"/>
    </location>
</feature>
<name>A0A2A4JQ84_HELVI</name>
<accession>A0A2A4JQ84</accession>
<feature type="compositionally biased region" description="Basic and acidic residues" evidence="1">
    <location>
        <begin position="139"/>
        <end position="186"/>
    </location>
</feature>
<comment type="caution">
    <text evidence="2">The sequence shown here is derived from an EMBL/GenBank/DDBJ whole genome shotgun (WGS) entry which is preliminary data.</text>
</comment>
<reference evidence="2" key="1">
    <citation type="submission" date="2017-09" db="EMBL/GenBank/DDBJ databases">
        <title>Contemporary evolution of a Lepidopteran species, Heliothis virescens, in response to modern agricultural practices.</title>
        <authorList>
            <person name="Fritz M.L."/>
            <person name="Deyonke A.M."/>
            <person name="Papanicolaou A."/>
            <person name="Micinski S."/>
            <person name="Westbrook J."/>
            <person name="Gould F."/>
        </authorList>
    </citation>
    <scope>NUCLEOTIDE SEQUENCE [LARGE SCALE GENOMIC DNA]</scope>
    <source>
        <strain evidence="2">HvINT-</strain>
        <tissue evidence="2">Whole body</tissue>
    </source>
</reference>
<feature type="compositionally biased region" description="Basic and acidic residues" evidence="1">
    <location>
        <begin position="193"/>
        <end position="254"/>
    </location>
</feature>
<gene>
    <name evidence="2" type="ORF">B5V51_14688</name>
</gene>
<organism evidence="2">
    <name type="scientific">Heliothis virescens</name>
    <name type="common">Tobacco budworm moth</name>
    <dbReference type="NCBI Taxonomy" id="7102"/>
    <lineage>
        <taxon>Eukaryota</taxon>
        <taxon>Metazoa</taxon>
        <taxon>Ecdysozoa</taxon>
        <taxon>Arthropoda</taxon>
        <taxon>Hexapoda</taxon>
        <taxon>Insecta</taxon>
        <taxon>Pterygota</taxon>
        <taxon>Neoptera</taxon>
        <taxon>Endopterygota</taxon>
        <taxon>Lepidoptera</taxon>
        <taxon>Glossata</taxon>
        <taxon>Ditrysia</taxon>
        <taxon>Noctuoidea</taxon>
        <taxon>Noctuidae</taxon>
        <taxon>Heliothinae</taxon>
        <taxon>Heliothis</taxon>
    </lineage>
</organism>
<feature type="compositionally biased region" description="Basic and acidic residues" evidence="1">
    <location>
        <begin position="74"/>
        <end position="99"/>
    </location>
</feature>
<dbReference type="EMBL" id="NWSH01000911">
    <property type="protein sequence ID" value="PCG73570.1"/>
    <property type="molecule type" value="Genomic_DNA"/>
</dbReference>
<feature type="region of interest" description="Disordered" evidence="1">
    <location>
        <begin position="139"/>
        <end position="416"/>
    </location>
</feature>
<feature type="compositionally biased region" description="Polar residues" evidence="1">
    <location>
        <begin position="62"/>
        <end position="73"/>
    </location>
</feature>
<protein>
    <submittedName>
        <fullName evidence="2">Uncharacterized protein</fullName>
    </submittedName>
</protein>
<feature type="region of interest" description="Disordered" evidence="1">
    <location>
        <begin position="62"/>
        <end position="104"/>
    </location>
</feature>
<proteinExistence type="predicted"/>